<sequence length="269" mass="27480">MTMTHKVRATALGVLTAAAAAVVLASPAAATPKPVIPDDVSSYLSNKGIRQVQENLANFGAQAGSETLGPTPPDASGNLRAGRIHQVYLFTDAWVKGSADADPAEATQQWVAPVLRGNEAIGTVRVWKPDGGPAEVAGFNGDTQLADALQGFKDLPVVEDPSAGEFFALDGDSVLPINEASKRELPKRGKVKDLQPIVAERIAQGARDAAGVPDSVGGGGPSDQGSTSDAMSGGERAAMAGGLVLLVGGGAAAVAITRNRRQVRKAQES</sequence>
<evidence type="ECO:0000256" key="1">
    <source>
        <dbReference type="SAM" id="MobiDB-lite"/>
    </source>
</evidence>
<feature type="region of interest" description="Disordered" evidence="1">
    <location>
        <begin position="205"/>
        <end position="234"/>
    </location>
</feature>
<feature type="transmembrane region" description="Helical" evidence="2">
    <location>
        <begin position="237"/>
        <end position="256"/>
    </location>
</feature>
<gene>
    <name evidence="4" type="ORF">CLV37_1362</name>
</gene>
<keyword evidence="2" id="KW-0472">Membrane</keyword>
<dbReference type="Proteomes" id="UP000238083">
    <property type="component" value="Unassembled WGS sequence"/>
</dbReference>
<keyword evidence="3" id="KW-0732">Signal</keyword>
<protein>
    <recommendedName>
        <fullName evidence="6">LPXTG-motif cell wall-anchored protein</fullName>
    </recommendedName>
</protein>
<evidence type="ECO:0008006" key="6">
    <source>
        <dbReference type="Google" id="ProtNLM"/>
    </source>
</evidence>
<accession>A0A2T0QNA1</accession>
<evidence type="ECO:0000313" key="5">
    <source>
        <dbReference type="Proteomes" id="UP000238083"/>
    </source>
</evidence>
<dbReference type="EMBL" id="PVZF01000036">
    <property type="protein sequence ID" value="PRY06014.1"/>
    <property type="molecule type" value="Genomic_DNA"/>
</dbReference>
<keyword evidence="2" id="KW-1133">Transmembrane helix</keyword>
<name>A0A2T0QNA1_9ACTN</name>
<dbReference type="AlphaFoldDB" id="A0A2T0QNA1"/>
<keyword evidence="2" id="KW-0812">Transmembrane</keyword>
<organism evidence="4 5">
    <name type="scientific">Kineococcus rhizosphaerae</name>
    <dbReference type="NCBI Taxonomy" id="559628"/>
    <lineage>
        <taxon>Bacteria</taxon>
        <taxon>Bacillati</taxon>
        <taxon>Actinomycetota</taxon>
        <taxon>Actinomycetes</taxon>
        <taxon>Kineosporiales</taxon>
        <taxon>Kineosporiaceae</taxon>
        <taxon>Kineococcus</taxon>
    </lineage>
</organism>
<evidence type="ECO:0000313" key="4">
    <source>
        <dbReference type="EMBL" id="PRY06014.1"/>
    </source>
</evidence>
<proteinExistence type="predicted"/>
<comment type="caution">
    <text evidence="4">The sequence shown here is derived from an EMBL/GenBank/DDBJ whole genome shotgun (WGS) entry which is preliminary data.</text>
</comment>
<keyword evidence="5" id="KW-1185">Reference proteome</keyword>
<evidence type="ECO:0000256" key="3">
    <source>
        <dbReference type="SAM" id="SignalP"/>
    </source>
</evidence>
<feature type="signal peptide" evidence="3">
    <location>
        <begin position="1"/>
        <end position="30"/>
    </location>
</feature>
<evidence type="ECO:0000256" key="2">
    <source>
        <dbReference type="SAM" id="Phobius"/>
    </source>
</evidence>
<reference evidence="4 5" key="1">
    <citation type="submission" date="2018-03" db="EMBL/GenBank/DDBJ databases">
        <title>Genomic Encyclopedia of Archaeal and Bacterial Type Strains, Phase II (KMG-II): from individual species to whole genera.</title>
        <authorList>
            <person name="Goeker M."/>
        </authorList>
    </citation>
    <scope>NUCLEOTIDE SEQUENCE [LARGE SCALE GENOMIC DNA]</scope>
    <source>
        <strain evidence="4 5">DSM 19711</strain>
    </source>
</reference>
<feature type="chain" id="PRO_5015635612" description="LPXTG-motif cell wall-anchored protein" evidence="3">
    <location>
        <begin position="31"/>
        <end position="269"/>
    </location>
</feature>